<gene>
    <name evidence="1" type="ORF">AVEN_103921_1</name>
</gene>
<evidence type="ECO:0000313" key="2">
    <source>
        <dbReference type="Proteomes" id="UP000499080"/>
    </source>
</evidence>
<organism evidence="1 2">
    <name type="scientific">Araneus ventricosus</name>
    <name type="common">Orbweaver spider</name>
    <name type="synonym">Epeira ventricosa</name>
    <dbReference type="NCBI Taxonomy" id="182803"/>
    <lineage>
        <taxon>Eukaryota</taxon>
        <taxon>Metazoa</taxon>
        <taxon>Ecdysozoa</taxon>
        <taxon>Arthropoda</taxon>
        <taxon>Chelicerata</taxon>
        <taxon>Arachnida</taxon>
        <taxon>Araneae</taxon>
        <taxon>Araneomorphae</taxon>
        <taxon>Entelegynae</taxon>
        <taxon>Araneoidea</taxon>
        <taxon>Araneidae</taxon>
        <taxon>Araneus</taxon>
    </lineage>
</organism>
<proteinExistence type="predicted"/>
<accession>A0A4Y2NMF7</accession>
<dbReference type="OrthoDB" id="6432094at2759"/>
<evidence type="ECO:0000313" key="1">
    <source>
        <dbReference type="EMBL" id="GBN39859.1"/>
    </source>
</evidence>
<comment type="caution">
    <text evidence="1">The sequence shown here is derived from an EMBL/GenBank/DDBJ whole genome shotgun (WGS) entry which is preliminary data.</text>
</comment>
<evidence type="ECO:0008006" key="3">
    <source>
        <dbReference type="Google" id="ProtNLM"/>
    </source>
</evidence>
<reference evidence="1 2" key="1">
    <citation type="journal article" date="2019" name="Sci. Rep.">
        <title>Orb-weaving spider Araneus ventricosus genome elucidates the spidroin gene catalogue.</title>
        <authorList>
            <person name="Kono N."/>
            <person name="Nakamura H."/>
            <person name="Ohtoshi R."/>
            <person name="Moran D.A.P."/>
            <person name="Shinohara A."/>
            <person name="Yoshida Y."/>
            <person name="Fujiwara M."/>
            <person name="Mori M."/>
            <person name="Tomita M."/>
            <person name="Arakawa K."/>
        </authorList>
    </citation>
    <scope>NUCLEOTIDE SEQUENCE [LARGE SCALE GENOMIC DNA]</scope>
</reference>
<dbReference type="EMBL" id="BGPR01009411">
    <property type="protein sequence ID" value="GBN39859.1"/>
    <property type="molecule type" value="Genomic_DNA"/>
</dbReference>
<name>A0A4Y2NMF7_ARAVE</name>
<keyword evidence="2" id="KW-1185">Reference proteome</keyword>
<dbReference type="Proteomes" id="UP000499080">
    <property type="component" value="Unassembled WGS sequence"/>
</dbReference>
<dbReference type="AlphaFoldDB" id="A0A4Y2NMF7"/>
<protein>
    <recommendedName>
        <fullName evidence="3">RNA-directed DNA polymerase from transposon X-element</fullName>
    </recommendedName>
</protein>
<sequence>MGRRSPLALENKLLLFKQVLRPILTYAAQIWGLAAPSNRKIAQILQNKILTIMVNAPWYVRNSVIHNDLKIQTIDEVIKELSRNFFQKLVSHTNPTVLNQLNYTHNNGKYAFPYATTKW</sequence>